<dbReference type="NCBIfam" id="TIGR00099">
    <property type="entry name" value="Cof-subfamily"/>
    <property type="match status" value="1"/>
</dbReference>
<dbReference type="SUPFAM" id="SSF56784">
    <property type="entry name" value="HAD-like"/>
    <property type="match status" value="1"/>
</dbReference>
<accession>A0A2N5NLY9</accession>
<evidence type="ECO:0000313" key="1">
    <source>
        <dbReference type="EMBL" id="PLT57927.1"/>
    </source>
</evidence>
<dbReference type="Gene3D" id="3.30.1240.10">
    <property type="match status" value="1"/>
</dbReference>
<dbReference type="EMBL" id="NIHM01000002">
    <property type="protein sequence ID" value="PLT57927.1"/>
    <property type="molecule type" value="Genomic_DNA"/>
</dbReference>
<dbReference type="Pfam" id="PF08282">
    <property type="entry name" value="Hydrolase_3"/>
    <property type="match status" value="1"/>
</dbReference>
<organism evidence="1 2">
    <name type="scientific">Mediterraneibacter gnavus</name>
    <name type="common">Ruminococcus gnavus</name>
    <dbReference type="NCBI Taxonomy" id="33038"/>
    <lineage>
        <taxon>Bacteria</taxon>
        <taxon>Bacillati</taxon>
        <taxon>Bacillota</taxon>
        <taxon>Clostridia</taxon>
        <taxon>Lachnospirales</taxon>
        <taxon>Lachnospiraceae</taxon>
        <taxon>Mediterraneibacter</taxon>
    </lineage>
</organism>
<dbReference type="CDD" id="cd07516">
    <property type="entry name" value="HAD_Pase"/>
    <property type="match status" value="1"/>
</dbReference>
<dbReference type="InterPro" id="IPR023214">
    <property type="entry name" value="HAD_sf"/>
</dbReference>
<comment type="caution">
    <text evidence="1">The sequence shown here is derived from an EMBL/GenBank/DDBJ whole genome shotgun (WGS) entry which is preliminary data.</text>
</comment>
<dbReference type="Proteomes" id="UP000234849">
    <property type="component" value="Unassembled WGS sequence"/>
</dbReference>
<dbReference type="PANTHER" id="PTHR10000:SF55">
    <property type="entry name" value="5-AMINO-6-(5-PHOSPHO-D-RIBITYLAMINO)URACIL PHOSPHATASE YCSE"/>
    <property type="match status" value="1"/>
</dbReference>
<dbReference type="InterPro" id="IPR006379">
    <property type="entry name" value="HAD-SF_hydro_IIB"/>
</dbReference>
<dbReference type="GO" id="GO:0016791">
    <property type="term" value="F:phosphatase activity"/>
    <property type="evidence" value="ECO:0007669"/>
    <property type="project" value="TreeGrafter"/>
</dbReference>
<dbReference type="SFLD" id="SFLDS00003">
    <property type="entry name" value="Haloacid_Dehalogenase"/>
    <property type="match status" value="1"/>
</dbReference>
<protein>
    <submittedName>
        <fullName evidence="1">Haloacid dehalogenase</fullName>
    </submittedName>
</protein>
<dbReference type="AlphaFoldDB" id="A0A2N5NLY9"/>
<dbReference type="Gene3D" id="3.40.50.1000">
    <property type="entry name" value="HAD superfamily/HAD-like"/>
    <property type="match status" value="1"/>
</dbReference>
<proteinExistence type="predicted"/>
<reference evidence="1 2" key="1">
    <citation type="journal article" date="2017" name="Genome Med.">
        <title>A novel Ruminococcus gnavus clade enriched in inflammatory bowel disease patients.</title>
        <authorList>
            <person name="Hall A.B."/>
            <person name="Yassour M."/>
            <person name="Sauk J."/>
            <person name="Garner A."/>
            <person name="Jiang X."/>
            <person name="Arthur T."/>
            <person name="Lagoudas G.K."/>
            <person name="Vatanen T."/>
            <person name="Fornelos N."/>
            <person name="Wilson R."/>
            <person name="Bertha M."/>
            <person name="Cohen M."/>
            <person name="Garber J."/>
            <person name="Khalili H."/>
            <person name="Gevers D."/>
            <person name="Ananthakrishnan A.N."/>
            <person name="Kugathasan S."/>
            <person name="Lander E.S."/>
            <person name="Blainey P."/>
            <person name="Vlamakis H."/>
            <person name="Xavier R.J."/>
            <person name="Huttenhower C."/>
        </authorList>
    </citation>
    <scope>NUCLEOTIDE SEQUENCE [LARGE SCALE GENOMIC DNA]</scope>
    <source>
        <strain evidence="1 2">RJX1118</strain>
    </source>
</reference>
<gene>
    <name evidence="1" type="ORF">CDL18_02945</name>
</gene>
<dbReference type="RefSeq" id="WP_101879155.1">
    <property type="nucleotide sequence ID" value="NZ_NIHM01000002.1"/>
</dbReference>
<sequence>MIKVIASDMDGTLLGNDHKVAPETLKAIHEACDAGIRFMIATGRNFKGAMEELKETDIVCDYIVGSGAEVRDQKQQIVSTAPLSMELCEEIYENLKEFPVSIIFSSGDYDYRIGTRKEIEESFLKQIQLFHMDTGQDTDESAVLSSPLYRRIVENTKIISEFQELEKSQVSVYKVFLYSNDLEMLARISKKLEKNKKLAVASSFKTNLEITAVEAQKGPVLKQYIESLGYTMDEVMVLGDSLNDYSMLSMDFGATVAMENAMPQVKTVSKYITKSNEEFGVAYAIYGVLAQIRKENAGWMSEA</sequence>
<dbReference type="InterPro" id="IPR000150">
    <property type="entry name" value="Cof"/>
</dbReference>
<dbReference type="GO" id="GO:0005829">
    <property type="term" value="C:cytosol"/>
    <property type="evidence" value="ECO:0007669"/>
    <property type="project" value="TreeGrafter"/>
</dbReference>
<dbReference type="NCBIfam" id="TIGR01484">
    <property type="entry name" value="HAD-SF-IIB"/>
    <property type="match status" value="1"/>
</dbReference>
<name>A0A2N5NLY9_MEDGN</name>
<dbReference type="InterPro" id="IPR036412">
    <property type="entry name" value="HAD-like_sf"/>
</dbReference>
<dbReference type="GO" id="GO:0000287">
    <property type="term" value="F:magnesium ion binding"/>
    <property type="evidence" value="ECO:0007669"/>
    <property type="project" value="TreeGrafter"/>
</dbReference>
<dbReference type="SFLD" id="SFLDG01140">
    <property type="entry name" value="C2.B:_Phosphomannomutase_and_P"/>
    <property type="match status" value="1"/>
</dbReference>
<evidence type="ECO:0000313" key="2">
    <source>
        <dbReference type="Proteomes" id="UP000234849"/>
    </source>
</evidence>
<dbReference type="PANTHER" id="PTHR10000">
    <property type="entry name" value="PHOSPHOSERINE PHOSPHATASE"/>
    <property type="match status" value="1"/>
</dbReference>